<evidence type="ECO:0000313" key="1">
    <source>
        <dbReference type="EMBL" id="VFQ69957.1"/>
    </source>
</evidence>
<reference evidence="1 2" key="1">
    <citation type="submission" date="2018-04" db="EMBL/GenBank/DDBJ databases">
        <authorList>
            <person name="Vogel A."/>
        </authorList>
    </citation>
    <scope>NUCLEOTIDE SEQUENCE [LARGE SCALE GENOMIC DNA]</scope>
</reference>
<proteinExistence type="predicted"/>
<keyword evidence="2" id="KW-1185">Reference proteome</keyword>
<dbReference type="Pfam" id="PF07279">
    <property type="entry name" value="DUF1442"/>
    <property type="match status" value="1"/>
</dbReference>
<organism evidence="1 2">
    <name type="scientific">Cuscuta campestris</name>
    <dbReference type="NCBI Taxonomy" id="132261"/>
    <lineage>
        <taxon>Eukaryota</taxon>
        <taxon>Viridiplantae</taxon>
        <taxon>Streptophyta</taxon>
        <taxon>Embryophyta</taxon>
        <taxon>Tracheophyta</taxon>
        <taxon>Spermatophyta</taxon>
        <taxon>Magnoliopsida</taxon>
        <taxon>eudicotyledons</taxon>
        <taxon>Gunneridae</taxon>
        <taxon>Pentapetalae</taxon>
        <taxon>asterids</taxon>
        <taxon>lamiids</taxon>
        <taxon>Solanales</taxon>
        <taxon>Convolvulaceae</taxon>
        <taxon>Cuscuteae</taxon>
        <taxon>Cuscuta</taxon>
        <taxon>Cuscuta subgen. Grammica</taxon>
        <taxon>Cuscuta sect. Cleistogrammica</taxon>
    </lineage>
</organism>
<dbReference type="AlphaFoldDB" id="A0A484L0X2"/>
<evidence type="ECO:0000313" key="2">
    <source>
        <dbReference type="Proteomes" id="UP000595140"/>
    </source>
</evidence>
<dbReference type="PANTHER" id="PTHR33593:SF16">
    <property type="entry name" value="OS08G0110600 PROTEIN"/>
    <property type="match status" value="1"/>
</dbReference>
<dbReference type="OrthoDB" id="774871at2759"/>
<protein>
    <recommendedName>
        <fullName evidence="3">Tryptophan synthase beta chain-like PALP domain-containing protein</fullName>
    </recommendedName>
</protein>
<accession>A0A484L0X2</accession>
<dbReference type="PANTHER" id="PTHR33593">
    <property type="entry name" value="DUF1442 FAMILY PROTEIN"/>
    <property type="match status" value="1"/>
</dbReference>
<sequence length="145" mass="14503">MGQPPPKAMEPECMELISALAAGNKAKMMVEIASGGPTPFTVALAVAAKQTGGRVVCVLPPSGRPAIHDNRLSGVVDFVAAGNPSEAIMRGVDFLVVDSAAAPENGGGGGGGEVWEKVEVSPKGCVVVATNGAYGGVEVEVQGCE</sequence>
<dbReference type="InterPro" id="IPR009902">
    <property type="entry name" value="DUF1442"/>
</dbReference>
<gene>
    <name evidence="1" type="ORF">CCAM_LOCUS11733</name>
</gene>
<evidence type="ECO:0008006" key="3">
    <source>
        <dbReference type="Google" id="ProtNLM"/>
    </source>
</evidence>
<dbReference type="Proteomes" id="UP000595140">
    <property type="component" value="Unassembled WGS sequence"/>
</dbReference>
<name>A0A484L0X2_9ASTE</name>
<dbReference type="EMBL" id="OOIL02000857">
    <property type="protein sequence ID" value="VFQ69957.1"/>
    <property type="molecule type" value="Genomic_DNA"/>
</dbReference>